<dbReference type="AlphaFoldDB" id="A0A7T8QVG5"/>
<evidence type="ECO:0000313" key="3">
    <source>
        <dbReference type="Proteomes" id="UP000595437"/>
    </source>
</evidence>
<dbReference type="Proteomes" id="UP000595437">
    <property type="component" value="Chromosome 1"/>
</dbReference>
<feature type="region of interest" description="Disordered" evidence="1">
    <location>
        <begin position="46"/>
        <end position="68"/>
    </location>
</feature>
<organism evidence="2 3">
    <name type="scientific">Caligus rogercresseyi</name>
    <name type="common">Sea louse</name>
    <dbReference type="NCBI Taxonomy" id="217165"/>
    <lineage>
        <taxon>Eukaryota</taxon>
        <taxon>Metazoa</taxon>
        <taxon>Ecdysozoa</taxon>
        <taxon>Arthropoda</taxon>
        <taxon>Crustacea</taxon>
        <taxon>Multicrustacea</taxon>
        <taxon>Hexanauplia</taxon>
        <taxon>Copepoda</taxon>
        <taxon>Siphonostomatoida</taxon>
        <taxon>Caligidae</taxon>
        <taxon>Caligus</taxon>
    </lineage>
</organism>
<name>A0A7T8QVG5_CALRO</name>
<protein>
    <submittedName>
        <fullName evidence="2">Uncharacterized protein</fullName>
    </submittedName>
</protein>
<dbReference type="EMBL" id="CP045890">
    <property type="protein sequence ID" value="QQP56538.1"/>
    <property type="molecule type" value="Genomic_DNA"/>
</dbReference>
<sequence>MKLMRQAEEEARLEAEAMYRASELAHKERRVKEQNTYREFLEKQMEEKRGISSRLEAEDRLMAPKESE</sequence>
<evidence type="ECO:0000256" key="1">
    <source>
        <dbReference type="SAM" id="MobiDB-lite"/>
    </source>
</evidence>
<gene>
    <name evidence="2" type="ORF">FKW44_001226</name>
</gene>
<keyword evidence="3" id="KW-1185">Reference proteome</keyword>
<proteinExistence type="predicted"/>
<evidence type="ECO:0000313" key="2">
    <source>
        <dbReference type="EMBL" id="QQP56538.1"/>
    </source>
</evidence>
<reference evidence="3" key="1">
    <citation type="submission" date="2021-01" db="EMBL/GenBank/DDBJ databases">
        <title>Caligus Genome Assembly.</title>
        <authorList>
            <person name="Gallardo-Escarate C."/>
        </authorList>
    </citation>
    <scope>NUCLEOTIDE SEQUENCE [LARGE SCALE GENOMIC DNA]</scope>
</reference>
<feature type="non-terminal residue" evidence="2">
    <location>
        <position position="68"/>
    </location>
</feature>
<accession>A0A7T8QVG5</accession>